<dbReference type="Pfam" id="PF03480">
    <property type="entry name" value="DctP"/>
    <property type="match status" value="1"/>
</dbReference>
<dbReference type="PANTHER" id="PTHR33376">
    <property type="match status" value="1"/>
</dbReference>
<dbReference type="Gene3D" id="3.40.190.10">
    <property type="entry name" value="Periplasmic binding protein-like II"/>
    <property type="match status" value="1"/>
</dbReference>
<proteinExistence type="predicted"/>
<dbReference type="AlphaFoldDB" id="A0A381ZFQ7"/>
<dbReference type="InterPro" id="IPR018389">
    <property type="entry name" value="DctP_fam"/>
</dbReference>
<protein>
    <recommendedName>
        <fullName evidence="3">C4-dicarboxylate ABC transporter</fullName>
    </recommendedName>
</protein>
<dbReference type="InterPro" id="IPR026289">
    <property type="entry name" value="SBP_TakP-like"/>
</dbReference>
<dbReference type="GO" id="GO:0031317">
    <property type="term" value="C:tripartite ATP-independent periplasmic transporter complex"/>
    <property type="evidence" value="ECO:0007669"/>
    <property type="project" value="InterPro"/>
</dbReference>
<evidence type="ECO:0000256" key="1">
    <source>
        <dbReference type="ARBA" id="ARBA00022729"/>
    </source>
</evidence>
<dbReference type="EMBL" id="UINC01021139">
    <property type="protein sequence ID" value="SVA88060.1"/>
    <property type="molecule type" value="Genomic_DNA"/>
</dbReference>
<dbReference type="PIRSF" id="PIRSF039026">
    <property type="entry name" value="SiaP"/>
    <property type="match status" value="1"/>
</dbReference>
<dbReference type="CDD" id="cd13604">
    <property type="entry name" value="PBP2_TRAP_ketoacid_lactate_like"/>
    <property type="match status" value="1"/>
</dbReference>
<keyword evidence="1" id="KW-0732">Signal</keyword>
<sequence length="369" mass="40867">MFISFKTGEKMRKNIIKKLAASAVFLALLGFIAGPLHAKKVLLKVPVWFPTALPALGTNPPWVAERVNAIGGDLKMKVYEPGKLVPPKEMLEAVSKGQVNAGYTTPGYNMGKLGDKGAIFSAVPFGPDAPEFLAWVYYGNGRKLWQKTYDDAGFNVHSVPCGLIAPETSGWFTKEINSPADLKGLRMRFFGLGARVMEKLGVSTSQLPGGEIVPALQKGAIDATEFSMPAIDKRLGINKILKYNYYPGWHQPATLFDLIINKDTWNGMSKGQQTIVEVTCKAVMTDSLAMGESMQFDTMKENIKAGTVNKYWSGSMLATFSTKWDEVVSDMIAKDPGFKVVWDDLQEFRSNYKLWNEWAYLPRPGTVRK</sequence>
<evidence type="ECO:0008006" key="3">
    <source>
        <dbReference type="Google" id="ProtNLM"/>
    </source>
</evidence>
<dbReference type="GO" id="GO:0055085">
    <property type="term" value="P:transmembrane transport"/>
    <property type="evidence" value="ECO:0007669"/>
    <property type="project" value="InterPro"/>
</dbReference>
<dbReference type="PANTHER" id="PTHR33376:SF5">
    <property type="entry name" value="EXTRACYTOPLASMIC SOLUTE RECEPTOR PROTEIN"/>
    <property type="match status" value="1"/>
</dbReference>
<accession>A0A381ZFQ7</accession>
<organism evidence="2">
    <name type="scientific">marine metagenome</name>
    <dbReference type="NCBI Taxonomy" id="408172"/>
    <lineage>
        <taxon>unclassified sequences</taxon>
        <taxon>metagenomes</taxon>
        <taxon>ecological metagenomes</taxon>
    </lineage>
</organism>
<dbReference type="InterPro" id="IPR038404">
    <property type="entry name" value="TRAP_DctP_sf"/>
</dbReference>
<gene>
    <name evidence="2" type="ORF">METZ01_LOCUS140914</name>
</gene>
<name>A0A381ZFQ7_9ZZZZ</name>
<reference evidence="2" key="1">
    <citation type="submission" date="2018-05" db="EMBL/GenBank/DDBJ databases">
        <authorList>
            <person name="Lanie J.A."/>
            <person name="Ng W.-L."/>
            <person name="Kazmierczak K.M."/>
            <person name="Andrzejewski T.M."/>
            <person name="Davidsen T.M."/>
            <person name="Wayne K.J."/>
            <person name="Tettelin H."/>
            <person name="Glass J.I."/>
            <person name="Rusch D."/>
            <person name="Podicherti R."/>
            <person name="Tsui H.-C.T."/>
            <person name="Winkler M.E."/>
        </authorList>
    </citation>
    <scope>NUCLEOTIDE SEQUENCE</scope>
</reference>
<evidence type="ECO:0000313" key="2">
    <source>
        <dbReference type="EMBL" id="SVA88060.1"/>
    </source>
</evidence>
<dbReference type="Gene3D" id="3.40.190.170">
    <property type="entry name" value="Bacterial extracellular solute-binding protein, family 7"/>
    <property type="match status" value="1"/>
</dbReference>